<name>A0AAV9XWR9_9CRYT</name>
<dbReference type="Proteomes" id="UP001311799">
    <property type="component" value="Unassembled WGS sequence"/>
</dbReference>
<gene>
    <name evidence="20" type="ORF">RS030_3466</name>
</gene>
<dbReference type="GO" id="GO:0006281">
    <property type="term" value="P:DNA repair"/>
    <property type="evidence" value="ECO:0007669"/>
    <property type="project" value="UniProtKB-KW"/>
</dbReference>
<dbReference type="InterPro" id="IPR027417">
    <property type="entry name" value="P-loop_NTPase"/>
</dbReference>
<dbReference type="GO" id="GO:0045951">
    <property type="term" value="P:positive regulation of mitotic recombination"/>
    <property type="evidence" value="ECO:0007669"/>
    <property type="project" value="TreeGrafter"/>
</dbReference>
<dbReference type="SMART" id="SM00488">
    <property type="entry name" value="DEXDc2"/>
    <property type="match status" value="1"/>
</dbReference>
<proteinExistence type="inferred from homology"/>
<dbReference type="PANTHER" id="PTHR11472:SF1">
    <property type="entry name" value="GENERAL TRANSCRIPTION AND DNA REPAIR FACTOR IIH HELICASE SUBUNIT XPD"/>
    <property type="match status" value="1"/>
</dbReference>
<keyword evidence="14" id="KW-0234">DNA repair</keyword>
<keyword evidence="21" id="KW-1185">Reference proteome</keyword>
<keyword evidence="12" id="KW-0411">Iron-sulfur</keyword>
<keyword evidence="6" id="KW-0547">Nucleotide-binding</keyword>
<evidence type="ECO:0000313" key="20">
    <source>
        <dbReference type="EMBL" id="KAK6588640.1"/>
    </source>
</evidence>
<dbReference type="AlphaFoldDB" id="A0AAV9XWR9"/>
<evidence type="ECO:0000313" key="21">
    <source>
        <dbReference type="Proteomes" id="UP001311799"/>
    </source>
</evidence>
<dbReference type="NCBIfam" id="TIGR00604">
    <property type="entry name" value="rad3"/>
    <property type="match status" value="1"/>
</dbReference>
<evidence type="ECO:0000256" key="9">
    <source>
        <dbReference type="ARBA" id="ARBA00022806"/>
    </source>
</evidence>
<evidence type="ECO:0000256" key="16">
    <source>
        <dbReference type="ARBA" id="ARBA00023242"/>
    </source>
</evidence>
<dbReference type="GO" id="GO:0006366">
    <property type="term" value="P:transcription by RNA polymerase II"/>
    <property type="evidence" value="ECO:0007669"/>
    <property type="project" value="TreeGrafter"/>
</dbReference>
<keyword evidence="7" id="KW-0227">DNA damage</keyword>
<dbReference type="InterPro" id="IPR010643">
    <property type="entry name" value="HBB"/>
</dbReference>
<dbReference type="Pfam" id="PF13307">
    <property type="entry name" value="Helicase_C_2"/>
    <property type="match status" value="1"/>
</dbReference>
<keyword evidence="13" id="KW-0238">DNA-binding</keyword>
<keyword evidence="5" id="KW-0479">Metal-binding</keyword>
<dbReference type="GO" id="GO:0005634">
    <property type="term" value="C:nucleus"/>
    <property type="evidence" value="ECO:0007669"/>
    <property type="project" value="UniProtKB-SubCell"/>
</dbReference>
<keyword evidence="8" id="KW-0378">Hydrolase</keyword>
<comment type="similarity">
    <text evidence="3">Belongs to the helicase family. RAD3/XPD subfamily.</text>
</comment>
<evidence type="ECO:0000256" key="1">
    <source>
        <dbReference type="ARBA" id="ARBA00001966"/>
    </source>
</evidence>
<feature type="domain" description="Helicase ATP-binding" evidence="19">
    <location>
        <begin position="8"/>
        <end position="376"/>
    </location>
</feature>
<dbReference type="FunFam" id="3.40.50.300:FF:000135">
    <property type="entry name" value="DNA repair helicase RAD3, putative"/>
    <property type="match status" value="1"/>
</dbReference>
<evidence type="ECO:0000256" key="12">
    <source>
        <dbReference type="ARBA" id="ARBA00023014"/>
    </source>
</evidence>
<dbReference type="Pfam" id="PF06733">
    <property type="entry name" value="DEAD_2"/>
    <property type="match status" value="2"/>
</dbReference>
<reference evidence="20 21" key="1">
    <citation type="submission" date="2023-10" db="EMBL/GenBank/DDBJ databases">
        <title>Comparative genomics analysis reveals potential genetic determinants of host preference in Cryptosporidium xiaoi.</title>
        <authorList>
            <person name="Xiao L."/>
            <person name="Li J."/>
        </authorList>
    </citation>
    <scope>NUCLEOTIDE SEQUENCE [LARGE SCALE GENOMIC DNA]</scope>
    <source>
        <strain evidence="20 21">52996</strain>
    </source>
</reference>
<dbReference type="CDD" id="cd18788">
    <property type="entry name" value="SF2_C_XPD"/>
    <property type="match status" value="1"/>
</dbReference>
<dbReference type="InterPro" id="IPR010614">
    <property type="entry name" value="RAD3-like_helicase_DEAD"/>
</dbReference>
<keyword evidence="4" id="KW-0004">4Fe-4S</keyword>
<dbReference type="SMART" id="SM00491">
    <property type="entry name" value="HELICc2"/>
    <property type="match status" value="1"/>
</dbReference>
<accession>A0AAV9XWR9</accession>
<keyword evidence="16" id="KW-0539">Nucleus</keyword>
<dbReference type="GO" id="GO:0046872">
    <property type="term" value="F:metal ion binding"/>
    <property type="evidence" value="ECO:0007669"/>
    <property type="project" value="UniProtKB-KW"/>
</dbReference>
<dbReference type="SUPFAM" id="SSF52540">
    <property type="entry name" value="P-loop containing nucleoside triphosphate hydrolases"/>
    <property type="match status" value="1"/>
</dbReference>
<evidence type="ECO:0000256" key="8">
    <source>
        <dbReference type="ARBA" id="ARBA00022801"/>
    </source>
</evidence>
<evidence type="ECO:0000256" key="2">
    <source>
        <dbReference type="ARBA" id="ARBA00004123"/>
    </source>
</evidence>
<dbReference type="InterPro" id="IPR006555">
    <property type="entry name" value="ATP-dep_Helicase_C"/>
</dbReference>
<dbReference type="Pfam" id="PF06777">
    <property type="entry name" value="HBB"/>
    <property type="match status" value="1"/>
</dbReference>
<evidence type="ECO:0000256" key="3">
    <source>
        <dbReference type="ARBA" id="ARBA00009146"/>
    </source>
</evidence>
<dbReference type="GO" id="GO:0016818">
    <property type="term" value="F:hydrolase activity, acting on acid anhydrides, in phosphorus-containing anhydrides"/>
    <property type="evidence" value="ECO:0007669"/>
    <property type="project" value="InterPro"/>
</dbReference>
<dbReference type="GO" id="GO:0043139">
    <property type="term" value="F:5'-3' DNA helicase activity"/>
    <property type="evidence" value="ECO:0007669"/>
    <property type="project" value="UniProtKB-EC"/>
</dbReference>
<dbReference type="InterPro" id="IPR045028">
    <property type="entry name" value="DinG/Rad3-like"/>
</dbReference>
<comment type="cofactor">
    <cofactor evidence="1">
        <name>[4Fe-4S] cluster</name>
        <dbReference type="ChEBI" id="CHEBI:49883"/>
    </cofactor>
</comment>
<dbReference type="InterPro" id="IPR014013">
    <property type="entry name" value="Helic_SF1/SF2_ATP-bd_DinG/Rad3"/>
</dbReference>
<keyword evidence="11" id="KW-0408">Iron</keyword>
<keyword evidence="15" id="KW-0413">Isomerase</keyword>
<evidence type="ECO:0000256" key="5">
    <source>
        <dbReference type="ARBA" id="ARBA00022723"/>
    </source>
</evidence>
<dbReference type="GO" id="GO:0051539">
    <property type="term" value="F:4 iron, 4 sulfur cluster binding"/>
    <property type="evidence" value="ECO:0007669"/>
    <property type="project" value="UniProtKB-KW"/>
</dbReference>
<organism evidence="20 21">
    <name type="scientific">Cryptosporidium xiaoi</name>
    <dbReference type="NCBI Taxonomy" id="659607"/>
    <lineage>
        <taxon>Eukaryota</taxon>
        <taxon>Sar</taxon>
        <taxon>Alveolata</taxon>
        <taxon>Apicomplexa</taxon>
        <taxon>Conoidasida</taxon>
        <taxon>Coccidia</taxon>
        <taxon>Eucoccidiorida</taxon>
        <taxon>Eimeriorina</taxon>
        <taxon>Cryptosporidiidae</taxon>
        <taxon>Cryptosporidium</taxon>
    </lineage>
</organism>
<dbReference type="GO" id="GO:0003684">
    <property type="term" value="F:damaged DNA binding"/>
    <property type="evidence" value="ECO:0007669"/>
    <property type="project" value="TreeGrafter"/>
</dbReference>
<dbReference type="FunFam" id="3.40.50.300:FF:000128">
    <property type="entry name" value="Putative DNA repair helicase RAD3"/>
    <property type="match status" value="1"/>
</dbReference>
<evidence type="ECO:0000256" key="10">
    <source>
        <dbReference type="ARBA" id="ARBA00022840"/>
    </source>
</evidence>
<evidence type="ECO:0000256" key="14">
    <source>
        <dbReference type="ARBA" id="ARBA00023204"/>
    </source>
</evidence>
<dbReference type="PROSITE" id="PS00690">
    <property type="entry name" value="DEAH_ATP_HELICASE"/>
    <property type="match status" value="1"/>
</dbReference>
<evidence type="ECO:0000256" key="6">
    <source>
        <dbReference type="ARBA" id="ARBA00022741"/>
    </source>
</evidence>
<dbReference type="PROSITE" id="PS51193">
    <property type="entry name" value="HELICASE_ATP_BIND_2"/>
    <property type="match status" value="1"/>
</dbReference>
<evidence type="ECO:0000256" key="4">
    <source>
        <dbReference type="ARBA" id="ARBA00022485"/>
    </source>
</evidence>
<comment type="subcellular location">
    <subcellularLocation>
        <location evidence="2">Nucleus</location>
    </subcellularLocation>
</comment>
<dbReference type="InterPro" id="IPR006554">
    <property type="entry name" value="Helicase-like_DEXD_c2"/>
</dbReference>
<dbReference type="InterPro" id="IPR013020">
    <property type="entry name" value="Rad3/Chl1-like"/>
</dbReference>
<evidence type="ECO:0000256" key="17">
    <source>
        <dbReference type="ARBA" id="ARBA00044969"/>
    </source>
</evidence>
<dbReference type="EC" id="5.6.2.3" evidence="17"/>
<sequence length="846" mass="96555">MVRFFVEEMEVFFPYENVYPEQVEYMKYLKKILDAHSHGVLEMPTGTGKTVTLLSFITSYQLVHPNMGRLIYCTRTVAEMEKALHELKIVIEYCKNELKKDGKEVIIDQQNSTYGDKNSIPGSILAIGMTARRNLCINQKVTIHTDRDKIDSMCRSMTAPWVRAKYHLESKKKMNIDEESQGASNESSELADIEEMLNSDCSTLCPYYESYERLWNSDLVPTNVYTIEEFKDFGKNWEHPILKRKMPFCPYYASKRLIQTAKVVVLNYQYILDPKVAQASLLGGGTVSQGFSHGANKTGLNPGGKFASSLAPELEGSKEPSVVIFDEAHNIDNVCIEALSVNMNRQILNGAARNLKSLKAEIDNLSTLDEKRLQDEYSKLIQGLRSSGQIQDEKVLEDLERFPVLPEEMEKIKKNLVPGSIRRAEHFIIIMKKLILYLQEYIRVYSTKIEGPLTFLKHLETSCHISSHILKFCDERLKSLMNTLRIVDNDQYSSIELVCTFFTILGSYSKGFIVIVDPYPEVSGLYDPVIQLSCLDSSIAMKPILNRYQSIVLTSGTLSPLDLYPKLLGFVPVLSESLTMTLDRTCICPLIVTRGSDQTPLSSKFESRSDVNIQQNYGKLILEITKKVPDGVVCFFSSYLYMEQMLSQWYESGILAQIMEHKLVFVETKDIVSTTLALHHYRKSCDIGRGGIFFSIARGKVAEGIDFDRHYGRCVVMVGIPYQYTLSKILQSRLSFLKENYNIQENEFLTFDAMRQASQCVGRVIRSKADYGLMIFADLRYNKKDKKEKIPPWILKHLKPEYSTLSTDMAISISSNFLKQMSQPYIVKNSYIKVESNTTLKDTKDE</sequence>
<protein>
    <recommendedName>
        <fullName evidence="17">DNA 5'-3' helicase</fullName>
        <ecNumber evidence="17">5.6.2.3</ecNumber>
    </recommendedName>
</protein>
<evidence type="ECO:0000256" key="13">
    <source>
        <dbReference type="ARBA" id="ARBA00023125"/>
    </source>
</evidence>
<dbReference type="PANTHER" id="PTHR11472">
    <property type="entry name" value="DNA REPAIR DEAD HELICASE RAD3/XP-D SUBFAMILY MEMBER"/>
    <property type="match status" value="1"/>
</dbReference>
<evidence type="ECO:0000256" key="7">
    <source>
        <dbReference type="ARBA" id="ARBA00022763"/>
    </source>
</evidence>
<dbReference type="InterPro" id="IPR002464">
    <property type="entry name" value="DNA/RNA_helicase_DEAH_CS"/>
</dbReference>
<keyword evidence="9" id="KW-0347">Helicase</keyword>
<evidence type="ECO:0000256" key="18">
    <source>
        <dbReference type="ARBA" id="ARBA00048954"/>
    </source>
</evidence>
<keyword evidence="10" id="KW-0067">ATP-binding</keyword>
<evidence type="ECO:0000256" key="11">
    <source>
        <dbReference type="ARBA" id="ARBA00023004"/>
    </source>
</evidence>
<evidence type="ECO:0000256" key="15">
    <source>
        <dbReference type="ARBA" id="ARBA00023235"/>
    </source>
</evidence>
<comment type="caution">
    <text evidence="20">The sequence shown here is derived from an EMBL/GenBank/DDBJ whole genome shotgun (WGS) entry which is preliminary data.</text>
</comment>
<dbReference type="GO" id="GO:0005524">
    <property type="term" value="F:ATP binding"/>
    <property type="evidence" value="ECO:0007669"/>
    <property type="project" value="UniProtKB-KW"/>
</dbReference>
<comment type="catalytic activity">
    <reaction evidence="18">
        <text>ATP + H2O = ADP + phosphate + H(+)</text>
        <dbReference type="Rhea" id="RHEA:13065"/>
        <dbReference type="ChEBI" id="CHEBI:15377"/>
        <dbReference type="ChEBI" id="CHEBI:15378"/>
        <dbReference type="ChEBI" id="CHEBI:30616"/>
        <dbReference type="ChEBI" id="CHEBI:43474"/>
        <dbReference type="ChEBI" id="CHEBI:456216"/>
        <dbReference type="EC" id="5.6.2.3"/>
    </reaction>
</comment>
<dbReference type="EMBL" id="JAWDEY010000031">
    <property type="protein sequence ID" value="KAK6588640.1"/>
    <property type="molecule type" value="Genomic_DNA"/>
</dbReference>
<dbReference type="Gene3D" id="3.40.50.300">
    <property type="entry name" value="P-loop containing nucleotide triphosphate hydrolases"/>
    <property type="match status" value="3"/>
</dbReference>
<evidence type="ECO:0000259" key="19">
    <source>
        <dbReference type="PROSITE" id="PS51193"/>
    </source>
</evidence>